<name>J3NN92_GAET3</name>
<dbReference type="OrthoDB" id="5370011at2759"/>
<dbReference type="AlphaFoldDB" id="J3NN92"/>
<reference evidence="2" key="2">
    <citation type="submission" date="2010-07" db="EMBL/GenBank/DDBJ databases">
        <authorList>
            <consortium name="The Broad Institute Genome Sequencing Platform"/>
            <consortium name="Broad Institute Genome Sequencing Center for Infectious Disease"/>
            <person name="Ma L.-J."/>
            <person name="Dead R."/>
            <person name="Young S."/>
            <person name="Zeng Q."/>
            <person name="Koehrsen M."/>
            <person name="Alvarado L."/>
            <person name="Berlin A."/>
            <person name="Chapman S.B."/>
            <person name="Chen Z."/>
            <person name="Freedman E."/>
            <person name="Gellesch M."/>
            <person name="Goldberg J."/>
            <person name="Griggs A."/>
            <person name="Gujja S."/>
            <person name="Heilman E.R."/>
            <person name="Heiman D."/>
            <person name="Hepburn T."/>
            <person name="Howarth C."/>
            <person name="Jen D."/>
            <person name="Larson L."/>
            <person name="Mehta T."/>
            <person name="Neiman D."/>
            <person name="Pearson M."/>
            <person name="Roberts A."/>
            <person name="Saif S."/>
            <person name="Shea T."/>
            <person name="Shenoy N."/>
            <person name="Sisk P."/>
            <person name="Stolte C."/>
            <person name="Sykes S."/>
            <person name="Walk T."/>
            <person name="White J."/>
            <person name="Yandava C."/>
            <person name="Haas B."/>
            <person name="Nusbaum C."/>
            <person name="Birren B."/>
        </authorList>
    </citation>
    <scope>NUCLEOTIDE SEQUENCE</scope>
    <source>
        <strain evidence="2">R3-111a-1</strain>
    </source>
</reference>
<accession>J3NN92</accession>
<dbReference type="eggNOG" id="ENOG502S621">
    <property type="taxonomic scope" value="Eukaryota"/>
</dbReference>
<evidence type="ECO:0000313" key="3">
    <source>
        <dbReference type="EnsemblFungi" id="EJT77644"/>
    </source>
</evidence>
<evidence type="ECO:0000313" key="2">
    <source>
        <dbReference type="EMBL" id="EJT77644.1"/>
    </source>
</evidence>
<evidence type="ECO:0000256" key="1">
    <source>
        <dbReference type="SAM" id="MobiDB-lite"/>
    </source>
</evidence>
<evidence type="ECO:0000313" key="4">
    <source>
        <dbReference type="Proteomes" id="UP000006039"/>
    </source>
</evidence>
<reference evidence="3" key="5">
    <citation type="submission" date="2018-04" db="UniProtKB">
        <authorList>
            <consortium name="EnsemblFungi"/>
        </authorList>
    </citation>
    <scope>IDENTIFICATION</scope>
    <source>
        <strain evidence="3">R3-111a-1</strain>
    </source>
</reference>
<proteinExistence type="predicted"/>
<reference evidence="3" key="4">
    <citation type="journal article" date="2015" name="G3 (Bethesda)">
        <title>Genome sequences of three phytopathogenic species of the Magnaporthaceae family of fungi.</title>
        <authorList>
            <person name="Okagaki L.H."/>
            <person name="Nunes C.C."/>
            <person name="Sailsbery J."/>
            <person name="Clay B."/>
            <person name="Brown D."/>
            <person name="John T."/>
            <person name="Oh Y."/>
            <person name="Young N."/>
            <person name="Fitzgerald M."/>
            <person name="Haas B.J."/>
            <person name="Zeng Q."/>
            <person name="Young S."/>
            <person name="Adiconis X."/>
            <person name="Fan L."/>
            <person name="Levin J.Z."/>
            <person name="Mitchell T.K."/>
            <person name="Okubara P.A."/>
            <person name="Farman M.L."/>
            <person name="Kohn L.M."/>
            <person name="Birren B."/>
            <person name="Ma L.-J."/>
            <person name="Dean R.A."/>
        </authorList>
    </citation>
    <scope>NUCLEOTIDE SEQUENCE</scope>
    <source>
        <strain evidence="3">R3-111a-1</strain>
    </source>
</reference>
<dbReference type="EnsemblFungi" id="EJT77644">
    <property type="protein sequence ID" value="EJT77644"/>
    <property type="gene ID" value="GGTG_02749"/>
</dbReference>
<dbReference type="GeneID" id="20343207"/>
<organism evidence="2">
    <name type="scientific">Gaeumannomyces tritici (strain R3-111a-1)</name>
    <name type="common">Wheat and barley take-all root rot fungus</name>
    <name type="synonym">Gaeumannomyces graminis var. tritici</name>
    <dbReference type="NCBI Taxonomy" id="644352"/>
    <lineage>
        <taxon>Eukaryota</taxon>
        <taxon>Fungi</taxon>
        <taxon>Dikarya</taxon>
        <taxon>Ascomycota</taxon>
        <taxon>Pezizomycotina</taxon>
        <taxon>Sordariomycetes</taxon>
        <taxon>Sordariomycetidae</taxon>
        <taxon>Magnaporthales</taxon>
        <taxon>Magnaporthaceae</taxon>
        <taxon>Gaeumannomyces</taxon>
    </lineage>
</organism>
<dbReference type="Proteomes" id="UP000006039">
    <property type="component" value="Unassembled WGS sequence"/>
</dbReference>
<feature type="compositionally biased region" description="Basic residues" evidence="1">
    <location>
        <begin position="29"/>
        <end position="38"/>
    </location>
</feature>
<reference evidence="2" key="3">
    <citation type="submission" date="2010-09" db="EMBL/GenBank/DDBJ databases">
        <title>Annotation of Gaeumannomyces graminis var. tritici R3-111a-1.</title>
        <authorList>
            <consortium name="The Broad Institute Genome Sequencing Platform"/>
            <person name="Ma L.-J."/>
            <person name="Dead R."/>
            <person name="Young S.K."/>
            <person name="Zeng Q."/>
            <person name="Gargeya S."/>
            <person name="Fitzgerald M."/>
            <person name="Haas B."/>
            <person name="Abouelleil A."/>
            <person name="Alvarado L."/>
            <person name="Arachchi H.M."/>
            <person name="Berlin A."/>
            <person name="Brown A."/>
            <person name="Chapman S.B."/>
            <person name="Chen Z."/>
            <person name="Dunbar C."/>
            <person name="Freedman E."/>
            <person name="Gearin G."/>
            <person name="Gellesch M."/>
            <person name="Goldberg J."/>
            <person name="Griggs A."/>
            <person name="Gujja S."/>
            <person name="Heiman D."/>
            <person name="Howarth C."/>
            <person name="Larson L."/>
            <person name="Lui A."/>
            <person name="MacDonald P.J.P."/>
            <person name="Mehta T."/>
            <person name="Montmayeur A."/>
            <person name="Murphy C."/>
            <person name="Neiman D."/>
            <person name="Pearson M."/>
            <person name="Priest M."/>
            <person name="Roberts A."/>
            <person name="Saif S."/>
            <person name="Shea T."/>
            <person name="Shenoy N."/>
            <person name="Sisk P."/>
            <person name="Stolte C."/>
            <person name="Sykes S."/>
            <person name="Yandava C."/>
            <person name="Wortman J."/>
            <person name="Nusbaum C."/>
            <person name="Birren B."/>
        </authorList>
    </citation>
    <scope>NUCLEOTIDE SEQUENCE</scope>
    <source>
        <strain evidence="2">R3-111a-1</strain>
    </source>
</reference>
<protein>
    <submittedName>
        <fullName evidence="2 3">Uncharacterized protein</fullName>
    </submittedName>
</protein>
<dbReference type="VEuPathDB" id="FungiDB:GGTG_02749"/>
<keyword evidence="4" id="KW-1185">Reference proteome</keyword>
<dbReference type="STRING" id="644352.J3NN92"/>
<sequence>MSSQAQSGPSGPREKEKKGLGKVLSRMKTVLKRDKRKSAMVPTSVIVTAGPSTTAPKPAVSEPLPPRPKIIDLPGSVKIPRAQIHEERARRLGERYGLEIKPSEWHSTEGHALRVDKPIRMRVRRECHVCTTQFGPTKECPKCQHSWCRQCVHYPPRRTEEQLVASRIHRAAILKEQRENAPIIPDYSDPLREKNIVLRKPAKSGGQDLIHKKPRQRVRRTCHVCLALFQGSNKACSNCSHARCTDCPRDPAKKDKYPYGYPGDEFGPNSIPHYQCHCCKTKFLPAAEPGAECSKCSHEKCDQCPRLLPQKVEPEPDPAVVQSIEAKLASLRFG</sequence>
<dbReference type="HOGENOM" id="CLU_047721_0_0_1"/>
<feature type="region of interest" description="Disordered" evidence="1">
    <location>
        <begin position="1"/>
        <end position="69"/>
    </location>
</feature>
<reference evidence="4" key="1">
    <citation type="submission" date="2010-07" db="EMBL/GenBank/DDBJ databases">
        <title>The genome sequence of Gaeumannomyces graminis var. tritici strain R3-111a-1.</title>
        <authorList>
            <consortium name="The Broad Institute Genome Sequencing Platform"/>
            <person name="Ma L.-J."/>
            <person name="Dead R."/>
            <person name="Young S."/>
            <person name="Zeng Q."/>
            <person name="Koehrsen M."/>
            <person name="Alvarado L."/>
            <person name="Berlin A."/>
            <person name="Chapman S.B."/>
            <person name="Chen Z."/>
            <person name="Freedman E."/>
            <person name="Gellesch M."/>
            <person name="Goldberg J."/>
            <person name="Griggs A."/>
            <person name="Gujja S."/>
            <person name="Heilman E.R."/>
            <person name="Heiman D."/>
            <person name="Hepburn T."/>
            <person name="Howarth C."/>
            <person name="Jen D."/>
            <person name="Larson L."/>
            <person name="Mehta T."/>
            <person name="Neiman D."/>
            <person name="Pearson M."/>
            <person name="Roberts A."/>
            <person name="Saif S."/>
            <person name="Shea T."/>
            <person name="Shenoy N."/>
            <person name="Sisk P."/>
            <person name="Stolte C."/>
            <person name="Sykes S."/>
            <person name="Walk T."/>
            <person name="White J."/>
            <person name="Yandava C."/>
            <person name="Haas B."/>
            <person name="Nusbaum C."/>
            <person name="Birren B."/>
        </authorList>
    </citation>
    <scope>NUCLEOTIDE SEQUENCE [LARGE SCALE GENOMIC DNA]</scope>
    <source>
        <strain evidence="4">R3-111a-1</strain>
    </source>
</reference>
<dbReference type="RefSeq" id="XP_009218789.1">
    <property type="nucleotide sequence ID" value="XM_009220525.1"/>
</dbReference>
<dbReference type="EMBL" id="GL385396">
    <property type="protein sequence ID" value="EJT77644.1"/>
    <property type="molecule type" value="Genomic_DNA"/>
</dbReference>
<gene>
    <name evidence="3" type="primary">20343207</name>
    <name evidence="2" type="ORF">GGTG_02749</name>
</gene>